<name>A0A7R8WEB9_9CRUS</name>
<protein>
    <submittedName>
        <fullName evidence="1">Uncharacterized protein</fullName>
    </submittedName>
</protein>
<dbReference type="AlphaFoldDB" id="A0A7R8WEB9"/>
<organism evidence="1">
    <name type="scientific">Cyprideis torosa</name>
    <dbReference type="NCBI Taxonomy" id="163714"/>
    <lineage>
        <taxon>Eukaryota</taxon>
        <taxon>Metazoa</taxon>
        <taxon>Ecdysozoa</taxon>
        <taxon>Arthropoda</taxon>
        <taxon>Crustacea</taxon>
        <taxon>Oligostraca</taxon>
        <taxon>Ostracoda</taxon>
        <taxon>Podocopa</taxon>
        <taxon>Podocopida</taxon>
        <taxon>Cytherocopina</taxon>
        <taxon>Cytheroidea</taxon>
        <taxon>Cytherideidae</taxon>
        <taxon>Cyprideis</taxon>
    </lineage>
</organism>
<proteinExistence type="predicted"/>
<dbReference type="EMBL" id="OB662442">
    <property type="protein sequence ID" value="CAD7230070.1"/>
    <property type="molecule type" value="Genomic_DNA"/>
</dbReference>
<accession>A0A7R8WEB9</accession>
<evidence type="ECO:0000313" key="1">
    <source>
        <dbReference type="EMBL" id="CAD7230070.1"/>
    </source>
</evidence>
<reference evidence="1" key="1">
    <citation type="submission" date="2020-11" db="EMBL/GenBank/DDBJ databases">
        <authorList>
            <person name="Tran Van P."/>
        </authorList>
    </citation>
    <scope>NUCLEOTIDE SEQUENCE</scope>
</reference>
<gene>
    <name evidence="1" type="ORF">CTOB1V02_LOCUS7933</name>
</gene>
<sequence>MAGTVYRSPPSSLLSRLLAQTLPCVPSSLCAEQRSLSSYRFYQTTSIMNAQEELKKLEGNPFFAKYAQKIQQLQR</sequence>